<feature type="compositionally biased region" description="Low complexity" evidence="11">
    <location>
        <begin position="703"/>
        <end position="722"/>
    </location>
</feature>
<dbReference type="SUPFAM" id="SSF103243">
    <property type="entry name" value="KA1-like"/>
    <property type="match status" value="1"/>
</dbReference>
<dbReference type="Pfam" id="PF00069">
    <property type="entry name" value="Pkinase"/>
    <property type="match status" value="1"/>
</dbReference>
<feature type="compositionally biased region" description="Polar residues" evidence="11">
    <location>
        <begin position="912"/>
        <end position="924"/>
    </location>
</feature>
<dbReference type="GO" id="GO:0005737">
    <property type="term" value="C:cytoplasm"/>
    <property type="evidence" value="ECO:0007669"/>
    <property type="project" value="TreeGrafter"/>
</dbReference>
<name>A0A8H7QTM2_9FUNG</name>
<sequence length="1081" mass="120140">MASPPCSLNSTSEKIEDMNERPESFVGDWTTATIDTQRERLVVGPDGNNILCDSPVPSELPAYAGPDDSNSISPHTLTPQTSRETEKLPTTLAATSISTSKRSVSYERAKPRRIIGNYTLINTLGSGSMGKVRLAVHNITGDKLAVKIVPRKINHKDKQQKPKKKDKDEHREIRTIREASIMLLLHHPFIASLKEMVILDPYYYLFMEYVNGGQLLDYIISHGKLKEKQARRFGRQILSALDYCHRNSIVHRDLKIENILISQAGNIKIIDFGLSNLFSPRSSLSTFCGSLYFAAPELLNAKAYTGPEVDVWSFGVVLYVLVCGKVPFDDQNMPALHEKIKRGVVEYPSHLSTVDQINNILTSLLLKDCKSVLSRMLVTNPAHRTTVSEIMIHPWMNKGYDGPIDNYLPDRIPLTLPIDMEVVRGMTGFEFGTETEIRDKLQDIITSEEYQKASKTLMERTAEAHRIQRQGHLASRFSPHLGKKSFVLPNDDPQSIPAAYHPLISIYYLVKERMEREKRIASNTATAVEMADLDSQRDSSPKISPTISKASLRIPDISLPETVHPTASVPFEQSLFGNPDMFDPTAVSTGVAYGKKGKTQIRVDEEGHLIENDKLHLLENSLSRLFSKSSNGHQHHHRHRHSIQSNHSSGDEEIYSLNRTTSHESSSSNKVLRRLSHALSRTSTEKNEYSARRSRKSSMHGGQPVVVSSMSTSTSTPIQIPSRNPSSGGHLSKSYAAASTSKFPNSLFTPHRQGNNGGIDQGELDVATAAAAAASAAAASNNTSSNSFSTKISKMLPRRMTLGQNAMNAENHTNFLNMVGNHQTTAAAAAAHKHQSLSLQQQQQHLLNEGRLASAKGPVSELPSQVSASENSDLGLARHAYERLYHENNHNLHLQQQQQQQQQQQHDHEQAFPSSAHNKATQKGTADENIKPVFLKGLFSVTTTSTKHPSVIRADLVRVLERIGVKWRESKGRFECVHMPSIDLNRVVDNINNSSSEDQPQHISHQSFSSEDYTTAAAVTAAATVPNTPVVPLPDLVVRFEIYIVKVPWLLGMHGLQFRRVGGDPWQYKNMCSKILAELKL</sequence>
<evidence type="ECO:0000256" key="9">
    <source>
        <dbReference type="ARBA" id="ARBA00048679"/>
    </source>
</evidence>
<feature type="domain" description="KA1" evidence="13">
    <location>
        <begin position="1031"/>
        <end position="1081"/>
    </location>
</feature>
<dbReference type="AlphaFoldDB" id="A0A8H7QTM2"/>
<dbReference type="InterPro" id="IPR000719">
    <property type="entry name" value="Prot_kinase_dom"/>
</dbReference>
<protein>
    <recommendedName>
        <fullName evidence="2">non-specific serine/threonine protein kinase</fullName>
        <ecNumber evidence="2">2.7.11.1</ecNumber>
    </recommendedName>
</protein>
<evidence type="ECO:0000256" key="4">
    <source>
        <dbReference type="ARBA" id="ARBA00022679"/>
    </source>
</evidence>
<evidence type="ECO:0000259" key="13">
    <source>
        <dbReference type="PROSITE" id="PS50032"/>
    </source>
</evidence>
<dbReference type="PANTHER" id="PTHR24346">
    <property type="entry name" value="MAP/MICROTUBULE AFFINITY-REGULATING KINASE"/>
    <property type="match status" value="1"/>
</dbReference>
<feature type="compositionally biased region" description="Basic residues" evidence="11">
    <location>
        <begin position="633"/>
        <end position="642"/>
    </location>
</feature>
<keyword evidence="15" id="KW-1185">Reference proteome</keyword>
<feature type="compositionally biased region" description="Basic and acidic residues" evidence="11">
    <location>
        <begin position="13"/>
        <end position="23"/>
    </location>
</feature>
<dbReference type="GO" id="GO:0035556">
    <property type="term" value="P:intracellular signal transduction"/>
    <property type="evidence" value="ECO:0007669"/>
    <property type="project" value="TreeGrafter"/>
</dbReference>
<comment type="catalytic activity">
    <reaction evidence="8">
        <text>L-threonyl-[protein] + ATP = O-phospho-L-threonyl-[protein] + ADP + H(+)</text>
        <dbReference type="Rhea" id="RHEA:46608"/>
        <dbReference type="Rhea" id="RHEA-COMP:11060"/>
        <dbReference type="Rhea" id="RHEA-COMP:11605"/>
        <dbReference type="ChEBI" id="CHEBI:15378"/>
        <dbReference type="ChEBI" id="CHEBI:30013"/>
        <dbReference type="ChEBI" id="CHEBI:30616"/>
        <dbReference type="ChEBI" id="CHEBI:61977"/>
        <dbReference type="ChEBI" id="CHEBI:456216"/>
        <dbReference type="EC" id="2.7.11.1"/>
    </reaction>
</comment>
<reference evidence="14" key="1">
    <citation type="submission" date="2020-12" db="EMBL/GenBank/DDBJ databases">
        <title>Metabolic potential, ecology and presence of endohyphal bacteria is reflected in genomic diversity of Mucoromycotina.</title>
        <authorList>
            <person name="Muszewska A."/>
            <person name="Okrasinska A."/>
            <person name="Steczkiewicz K."/>
            <person name="Drgas O."/>
            <person name="Orlowska M."/>
            <person name="Perlinska-Lenart U."/>
            <person name="Aleksandrzak-Piekarczyk T."/>
            <person name="Szatraj K."/>
            <person name="Zielenkiewicz U."/>
            <person name="Pilsyk S."/>
            <person name="Malc E."/>
            <person name="Mieczkowski P."/>
            <person name="Kruszewska J.S."/>
            <person name="Biernat P."/>
            <person name="Pawlowska J."/>
        </authorList>
    </citation>
    <scope>NUCLEOTIDE SEQUENCE</scope>
    <source>
        <strain evidence="14">CBS 226.32</strain>
    </source>
</reference>
<feature type="region of interest" description="Disordered" evidence="11">
    <location>
        <begin position="677"/>
        <end position="736"/>
    </location>
</feature>
<keyword evidence="5 10" id="KW-0547">Nucleotide-binding</keyword>
<dbReference type="OrthoDB" id="193931at2759"/>
<dbReference type="PROSITE" id="PS00107">
    <property type="entry name" value="PROTEIN_KINASE_ATP"/>
    <property type="match status" value="1"/>
</dbReference>
<dbReference type="EMBL" id="JAEPRC010000385">
    <property type="protein sequence ID" value="KAG2198558.1"/>
    <property type="molecule type" value="Genomic_DNA"/>
</dbReference>
<feature type="domain" description="Protein kinase" evidence="12">
    <location>
        <begin position="118"/>
        <end position="396"/>
    </location>
</feature>
<dbReference type="InterPro" id="IPR001772">
    <property type="entry name" value="KA1_dom"/>
</dbReference>
<evidence type="ECO:0000256" key="2">
    <source>
        <dbReference type="ARBA" id="ARBA00012513"/>
    </source>
</evidence>
<evidence type="ECO:0000313" key="14">
    <source>
        <dbReference type="EMBL" id="KAG2198558.1"/>
    </source>
</evidence>
<evidence type="ECO:0000256" key="10">
    <source>
        <dbReference type="PROSITE-ProRule" id="PRU10141"/>
    </source>
</evidence>
<organism evidence="14 15">
    <name type="scientific">Mucor plumbeus</name>
    <dbReference type="NCBI Taxonomy" id="97098"/>
    <lineage>
        <taxon>Eukaryota</taxon>
        <taxon>Fungi</taxon>
        <taxon>Fungi incertae sedis</taxon>
        <taxon>Mucoromycota</taxon>
        <taxon>Mucoromycotina</taxon>
        <taxon>Mucoromycetes</taxon>
        <taxon>Mucorales</taxon>
        <taxon>Mucorineae</taxon>
        <taxon>Mucoraceae</taxon>
        <taxon>Mucor</taxon>
    </lineage>
</organism>
<dbReference type="Proteomes" id="UP000650833">
    <property type="component" value="Unassembled WGS sequence"/>
</dbReference>
<dbReference type="GO" id="GO:0000226">
    <property type="term" value="P:microtubule cytoskeleton organization"/>
    <property type="evidence" value="ECO:0007669"/>
    <property type="project" value="TreeGrafter"/>
</dbReference>
<dbReference type="FunFam" id="1.10.510.10:FF:000571">
    <property type="entry name" value="Maternal embryonic leucine zipper kinase"/>
    <property type="match status" value="1"/>
</dbReference>
<evidence type="ECO:0000256" key="3">
    <source>
        <dbReference type="ARBA" id="ARBA00022527"/>
    </source>
</evidence>
<dbReference type="InterPro" id="IPR008271">
    <property type="entry name" value="Ser/Thr_kinase_AS"/>
</dbReference>
<feature type="binding site" evidence="10">
    <location>
        <position position="152"/>
    </location>
    <ligand>
        <name>ATP</name>
        <dbReference type="ChEBI" id="CHEBI:30616"/>
    </ligand>
</feature>
<proteinExistence type="inferred from homology"/>
<feature type="region of interest" description="Disordered" evidence="11">
    <location>
        <begin position="54"/>
        <end position="106"/>
    </location>
</feature>
<dbReference type="PROSITE" id="PS50011">
    <property type="entry name" value="PROTEIN_KINASE_DOM"/>
    <property type="match status" value="1"/>
</dbReference>
<evidence type="ECO:0000256" key="5">
    <source>
        <dbReference type="ARBA" id="ARBA00022741"/>
    </source>
</evidence>
<accession>A0A8H7QTM2</accession>
<feature type="region of interest" description="Disordered" evidence="11">
    <location>
        <begin position="1"/>
        <end position="24"/>
    </location>
</feature>
<evidence type="ECO:0000256" key="6">
    <source>
        <dbReference type="ARBA" id="ARBA00022777"/>
    </source>
</evidence>
<dbReference type="PROSITE" id="PS00108">
    <property type="entry name" value="PROTEIN_KINASE_ST"/>
    <property type="match status" value="1"/>
</dbReference>
<feature type="compositionally biased region" description="Polar residues" evidence="11">
    <location>
        <begin position="68"/>
        <end position="82"/>
    </location>
</feature>
<keyword evidence="4" id="KW-0808">Transferase</keyword>
<feature type="region of interest" description="Disordered" evidence="11">
    <location>
        <begin position="151"/>
        <end position="170"/>
    </location>
</feature>
<feature type="compositionally biased region" description="Low complexity" evidence="11">
    <location>
        <begin position="895"/>
        <end position="904"/>
    </location>
</feature>
<dbReference type="InterPro" id="IPR017441">
    <property type="entry name" value="Protein_kinase_ATP_BS"/>
</dbReference>
<feature type="compositionally biased region" description="Polar residues" evidence="11">
    <location>
        <begin position="1"/>
        <end position="12"/>
    </location>
</feature>
<dbReference type="EC" id="2.7.11.1" evidence="2"/>
<evidence type="ECO:0000256" key="11">
    <source>
        <dbReference type="SAM" id="MobiDB-lite"/>
    </source>
</evidence>
<evidence type="ECO:0000256" key="1">
    <source>
        <dbReference type="ARBA" id="ARBA00010791"/>
    </source>
</evidence>
<keyword evidence="3" id="KW-0723">Serine/threonine-protein kinase</keyword>
<dbReference type="Gene3D" id="1.10.510.10">
    <property type="entry name" value="Transferase(Phosphotransferase) domain 1"/>
    <property type="match status" value="1"/>
</dbReference>
<feature type="compositionally biased region" description="Polar residues" evidence="11">
    <location>
        <begin position="92"/>
        <end position="103"/>
    </location>
</feature>
<dbReference type="GO" id="GO:0005524">
    <property type="term" value="F:ATP binding"/>
    <property type="evidence" value="ECO:0007669"/>
    <property type="project" value="UniProtKB-UniRule"/>
</dbReference>
<keyword evidence="7 10" id="KW-0067">ATP-binding</keyword>
<dbReference type="GO" id="GO:0004674">
    <property type="term" value="F:protein serine/threonine kinase activity"/>
    <property type="evidence" value="ECO:0007669"/>
    <property type="project" value="UniProtKB-KW"/>
</dbReference>
<keyword evidence="6" id="KW-0418">Kinase</keyword>
<dbReference type="Pfam" id="PF02149">
    <property type="entry name" value="KA1"/>
    <property type="match status" value="1"/>
</dbReference>
<evidence type="ECO:0000313" key="15">
    <source>
        <dbReference type="Proteomes" id="UP000650833"/>
    </source>
</evidence>
<dbReference type="SMART" id="SM00220">
    <property type="entry name" value="S_TKc"/>
    <property type="match status" value="1"/>
</dbReference>
<comment type="catalytic activity">
    <reaction evidence="9">
        <text>L-seryl-[protein] + ATP = O-phospho-L-seryl-[protein] + ADP + H(+)</text>
        <dbReference type="Rhea" id="RHEA:17989"/>
        <dbReference type="Rhea" id="RHEA-COMP:9863"/>
        <dbReference type="Rhea" id="RHEA-COMP:11604"/>
        <dbReference type="ChEBI" id="CHEBI:15378"/>
        <dbReference type="ChEBI" id="CHEBI:29999"/>
        <dbReference type="ChEBI" id="CHEBI:30616"/>
        <dbReference type="ChEBI" id="CHEBI:83421"/>
        <dbReference type="ChEBI" id="CHEBI:456216"/>
        <dbReference type="EC" id="2.7.11.1"/>
    </reaction>
</comment>
<dbReference type="InterPro" id="IPR028375">
    <property type="entry name" value="KA1/Ssp2_C"/>
</dbReference>
<feature type="compositionally biased region" description="Basic and acidic residues" evidence="11">
    <location>
        <begin position="156"/>
        <end position="170"/>
    </location>
</feature>
<dbReference type="PROSITE" id="PS50032">
    <property type="entry name" value="KA1"/>
    <property type="match status" value="1"/>
</dbReference>
<gene>
    <name evidence="14" type="ORF">INT46_005524</name>
</gene>
<feature type="region of interest" description="Disordered" evidence="11">
    <location>
        <begin position="627"/>
        <end position="650"/>
    </location>
</feature>
<evidence type="ECO:0000259" key="12">
    <source>
        <dbReference type="PROSITE" id="PS50011"/>
    </source>
</evidence>
<dbReference type="CDD" id="cd12121">
    <property type="entry name" value="MARK_C_like"/>
    <property type="match status" value="1"/>
</dbReference>
<feature type="region of interest" description="Disordered" evidence="11">
    <location>
        <begin position="894"/>
        <end position="927"/>
    </location>
</feature>
<evidence type="ECO:0000256" key="8">
    <source>
        <dbReference type="ARBA" id="ARBA00047899"/>
    </source>
</evidence>
<dbReference type="SUPFAM" id="SSF56112">
    <property type="entry name" value="Protein kinase-like (PK-like)"/>
    <property type="match status" value="1"/>
</dbReference>
<comment type="caution">
    <text evidence="14">The sequence shown here is derived from an EMBL/GenBank/DDBJ whole genome shotgun (WGS) entry which is preliminary data.</text>
</comment>
<comment type="similarity">
    <text evidence="1">Belongs to the protein kinase superfamily. CAMK Ser/Thr protein kinase family. NIM1 subfamily.</text>
</comment>
<evidence type="ECO:0000256" key="7">
    <source>
        <dbReference type="ARBA" id="ARBA00022840"/>
    </source>
</evidence>
<dbReference type="PANTHER" id="PTHR24346:SF82">
    <property type="entry name" value="KP78A-RELATED"/>
    <property type="match status" value="1"/>
</dbReference>
<dbReference type="Gene3D" id="3.30.310.80">
    <property type="entry name" value="Kinase associated domain 1, KA1"/>
    <property type="match status" value="1"/>
</dbReference>
<dbReference type="InterPro" id="IPR011009">
    <property type="entry name" value="Kinase-like_dom_sf"/>
</dbReference>